<dbReference type="RefSeq" id="XP_064853845.1">
    <property type="nucleotide sequence ID" value="XM_064997773.1"/>
</dbReference>
<comment type="caution">
    <text evidence="2">The sequence shown here is derived from an EMBL/GenBank/DDBJ whole genome shotgun (WGS) entry which is preliminary data.</text>
</comment>
<protein>
    <submittedName>
        <fullName evidence="2">Lcp5 protein</fullName>
    </submittedName>
</protein>
<dbReference type="Pfam" id="PF04000">
    <property type="entry name" value="Sas10_Utp3"/>
    <property type="match status" value="1"/>
</dbReference>
<dbReference type="GeneID" id="90074824"/>
<organism evidence="2 3">
    <name type="scientific">Saccharomycopsis crataegensis</name>
    <dbReference type="NCBI Taxonomy" id="43959"/>
    <lineage>
        <taxon>Eukaryota</taxon>
        <taxon>Fungi</taxon>
        <taxon>Dikarya</taxon>
        <taxon>Ascomycota</taxon>
        <taxon>Saccharomycotina</taxon>
        <taxon>Saccharomycetes</taxon>
        <taxon>Saccharomycopsidaceae</taxon>
        <taxon>Saccharomycopsis</taxon>
    </lineage>
</organism>
<feature type="compositionally biased region" description="Polar residues" evidence="1">
    <location>
        <begin position="318"/>
        <end position="329"/>
    </location>
</feature>
<dbReference type="AlphaFoldDB" id="A0AAV5QQ36"/>
<dbReference type="PANTHER" id="PTHR13237:SF9">
    <property type="entry name" value="NEUROGUIDIN"/>
    <property type="match status" value="1"/>
</dbReference>
<name>A0AAV5QQ36_9ASCO</name>
<dbReference type="InterPro" id="IPR007146">
    <property type="entry name" value="Sas10/Utp3/C1D"/>
</dbReference>
<feature type="compositionally biased region" description="Basic and acidic residues" evidence="1">
    <location>
        <begin position="261"/>
        <end position="278"/>
    </location>
</feature>
<accession>A0AAV5QQ36</accession>
<dbReference type="GO" id="GO:0000462">
    <property type="term" value="P:maturation of SSU-rRNA from tricistronic rRNA transcript (SSU-rRNA, 5.8S rRNA, LSU-rRNA)"/>
    <property type="evidence" value="ECO:0007669"/>
    <property type="project" value="TreeGrafter"/>
</dbReference>
<gene>
    <name evidence="2" type="ORF">DASC09_041740</name>
</gene>
<reference evidence="2 3" key="1">
    <citation type="journal article" date="2023" name="Elife">
        <title>Identification of key yeast species and microbe-microbe interactions impacting larval growth of Drosophila in the wild.</title>
        <authorList>
            <person name="Mure A."/>
            <person name="Sugiura Y."/>
            <person name="Maeda R."/>
            <person name="Honda K."/>
            <person name="Sakurai N."/>
            <person name="Takahashi Y."/>
            <person name="Watada M."/>
            <person name="Katoh T."/>
            <person name="Gotoh A."/>
            <person name="Gotoh Y."/>
            <person name="Taniguchi I."/>
            <person name="Nakamura K."/>
            <person name="Hayashi T."/>
            <person name="Katayama T."/>
            <person name="Uemura T."/>
            <person name="Hattori Y."/>
        </authorList>
    </citation>
    <scope>NUCLEOTIDE SEQUENCE [LARGE SCALE GENOMIC DNA]</scope>
    <source>
        <strain evidence="2 3">SC-9</strain>
    </source>
</reference>
<feature type="compositionally biased region" description="Basic and acidic residues" evidence="1">
    <location>
        <begin position="134"/>
        <end position="154"/>
    </location>
</feature>
<evidence type="ECO:0000313" key="2">
    <source>
        <dbReference type="EMBL" id="GMM36849.1"/>
    </source>
</evidence>
<feature type="compositionally biased region" description="Basic residues" evidence="1">
    <location>
        <begin position="330"/>
        <end position="346"/>
    </location>
</feature>
<sequence>MASSESITSLLKTIRASAETTEESIRKITKELQSNNELPSFIQANNNSNNATGVSLLSLKNDALLSYVNSLGLLMLSKVEELKGVDDDAINKAKEKSIENTVVQRVVLERGVKGLENKISYQLDKMVRAYNRAKDEDKKGANSEKLSKEEKENSNDENEDEDDEDSDADLNFKPNAMALVSKLDSKNKKKNVKSDSTAEGEKYRPPKISAVAPPVANADHRQSNDGKNENRRRKLQSMEEYIAEHGDAPMVARSIGSNIVDHGRGGIKTNREQAKEDEIERYEEENFTRLPSTMTKKTGKEKRNAKENNFFGEDWSIFGNNNDKGFSGNSRKKSSAWDRAKKRKTR</sequence>
<feature type="compositionally biased region" description="Basic and acidic residues" evidence="1">
    <location>
        <begin position="218"/>
        <end position="229"/>
    </location>
</feature>
<feature type="compositionally biased region" description="Acidic residues" evidence="1">
    <location>
        <begin position="155"/>
        <end position="168"/>
    </location>
</feature>
<keyword evidence="3" id="KW-1185">Reference proteome</keyword>
<dbReference type="EMBL" id="BTFZ01000011">
    <property type="protein sequence ID" value="GMM36849.1"/>
    <property type="molecule type" value="Genomic_DNA"/>
</dbReference>
<dbReference type="PANTHER" id="PTHR13237">
    <property type="entry name" value="SOMETHING ABOUT SILENCING PROTEIN 10-RELATED"/>
    <property type="match status" value="1"/>
</dbReference>
<dbReference type="Proteomes" id="UP001360560">
    <property type="component" value="Unassembled WGS sequence"/>
</dbReference>
<proteinExistence type="predicted"/>
<feature type="region of interest" description="Disordered" evidence="1">
    <location>
        <begin position="134"/>
        <end position="236"/>
    </location>
</feature>
<evidence type="ECO:0000313" key="3">
    <source>
        <dbReference type="Proteomes" id="UP001360560"/>
    </source>
</evidence>
<evidence type="ECO:0000256" key="1">
    <source>
        <dbReference type="SAM" id="MobiDB-lite"/>
    </source>
</evidence>
<feature type="region of interest" description="Disordered" evidence="1">
    <location>
        <begin position="259"/>
        <end position="346"/>
    </location>
</feature>
<dbReference type="GO" id="GO:0032040">
    <property type="term" value="C:small-subunit processome"/>
    <property type="evidence" value="ECO:0007669"/>
    <property type="project" value="TreeGrafter"/>
</dbReference>